<evidence type="ECO:0000313" key="8">
    <source>
        <dbReference type="Proteomes" id="UP000053927"/>
    </source>
</evidence>
<evidence type="ECO:0000259" key="6">
    <source>
        <dbReference type="Pfam" id="PF25521"/>
    </source>
</evidence>
<dbReference type="Gene3D" id="2.130.10.10">
    <property type="entry name" value="YVTN repeat-like/Quinoprotein amine dehydrogenase"/>
    <property type="match status" value="3"/>
</dbReference>
<dbReference type="Gene3D" id="3.40.50.300">
    <property type="entry name" value="P-loop containing nucleotide triphosphate hydrolases"/>
    <property type="match status" value="1"/>
</dbReference>
<dbReference type="PANTHER" id="PTHR22847:SF637">
    <property type="entry name" value="WD REPEAT DOMAIN 5B"/>
    <property type="match status" value="1"/>
</dbReference>
<accession>R7RYI0</accession>
<dbReference type="InterPro" id="IPR056884">
    <property type="entry name" value="NPHP3-like_N"/>
</dbReference>
<dbReference type="InterPro" id="IPR019775">
    <property type="entry name" value="WD40_repeat_CS"/>
</dbReference>
<organism evidence="7 8">
    <name type="scientific">Stereum hirsutum (strain FP-91666)</name>
    <name type="common">White-rot fungus</name>
    <dbReference type="NCBI Taxonomy" id="721885"/>
    <lineage>
        <taxon>Eukaryota</taxon>
        <taxon>Fungi</taxon>
        <taxon>Dikarya</taxon>
        <taxon>Basidiomycota</taxon>
        <taxon>Agaricomycotina</taxon>
        <taxon>Agaricomycetes</taxon>
        <taxon>Russulales</taxon>
        <taxon>Stereaceae</taxon>
        <taxon>Stereum</taxon>
    </lineage>
</organism>
<feature type="repeat" description="WD" evidence="3">
    <location>
        <begin position="1125"/>
        <end position="1161"/>
    </location>
</feature>
<dbReference type="PRINTS" id="PR00320">
    <property type="entry name" value="GPROTEINBRPT"/>
</dbReference>
<protein>
    <submittedName>
        <fullName evidence="7">WD40 repeat-like protein</fullName>
    </submittedName>
</protein>
<dbReference type="EMBL" id="JH687405">
    <property type="protein sequence ID" value="EIM79392.1"/>
    <property type="molecule type" value="Genomic_DNA"/>
</dbReference>
<dbReference type="CDD" id="cd00200">
    <property type="entry name" value="WD40"/>
    <property type="match status" value="1"/>
</dbReference>
<dbReference type="GeneID" id="18804218"/>
<feature type="repeat" description="WD" evidence="3">
    <location>
        <begin position="1082"/>
        <end position="1123"/>
    </location>
</feature>
<evidence type="ECO:0000259" key="5">
    <source>
        <dbReference type="Pfam" id="PF24883"/>
    </source>
</evidence>
<dbReference type="Pfam" id="PF24883">
    <property type="entry name" value="NPHP3_N"/>
    <property type="match status" value="1"/>
</dbReference>
<evidence type="ECO:0000313" key="7">
    <source>
        <dbReference type="EMBL" id="EIM79392.1"/>
    </source>
</evidence>
<dbReference type="SUPFAM" id="SSF52540">
    <property type="entry name" value="P-loop containing nucleoside triphosphate hydrolases"/>
    <property type="match status" value="1"/>
</dbReference>
<dbReference type="PROSITE" id="PS50082">
    <property type="entry name" value="WD_REPEATS_2"/>
    <property type="match status" value="8"/>
</dbReference>
<dbReference type="SUPFAM" id="SSF50998">
    <property type="entry name" value="Quinoprotein alcohol dehydrogenase-like"/>
    <property type="match status" value="1"/>
</dbReference>
<dbReference type="InterPro" id="IPR020472">
    <property type="entry name" value="WD40_PAC1"/>
</dbReference>
<dbReference type="InterPro" id="IPR027417">
    <property type="entry name" value="P-loop_NTPase"/>
</dbReference>
<dbReference type="PROSITE" id="PS50294">
    <property type="entry name" value="WD_REPEATS_REGION"/>
    <property type="match status" value="7"/>
</dbReference>
<feature type="region of interest" description="Disordered" evidence="4">
    <location>
        <begin position="80"/>
        <end position="121"/>
    </location>
</feature>
<feature type="repeat" description="WD" evidence="3">
    <location>
        <begin position="996"/>
        <end position="1037"/>
    </location>
</feature>
<feature type="repeat" description="WD" evidence="3">
    <location>
        <begin position="1243"/>
        <end position="1284"/>
    </location>
</feature>
<dbReference type="Pfam" id="PF25521">
    <property type="entry name" value="WHD_TANC1"/>
    <property type="match status" value="1"/>
</dbReference>
<dbReference type="Pfam" id="PF00400">
    <property type="entry name" value="WD40"/>
    <property type="match status" value="8"/>
</dbReference>
<evidence type="ECO:0000256" key="2">
    <source>
        <dbReference type="ARBA" id="ARBA00022737"/>
    </source>
</evidence>
<feature type="domain" description="Nephrocystin 3-like N-terminal" evidence="5">
    <location>
        <begin position="424"/>
        <end position="583"/>
    </location>
</feature>
<feature type="repeat" description="WD" evidence="3">
    <location>
        <begin position="1286"/>
        <end position="1322"/>
    </location>
</feature>
<dbReference type="GO" id="GO:1990234">
    <property type="term" value="C:transferase complex"/>
    <property type="evidence" value="ECO:0007669"/>
    <property type="project" value="UniProtKB-ARBA"/>
</dbReference>
<dbReference type="eggNOG" id="KOG0295">
    <property type="taxonomic scope" value="Eukaryota"/>
</dbReference>
<dbReference type="SMART" id="SM00320">
    <property type="entry name" value="WD40"/>
    <property type="match status" value="8"/>
</dbReference>
<feature type="region of interest" description="Disordered" evidence="4">
    <location>
        <begin position="159"/>
        <end position="185"/>
    </location>
</feature>
<evidence type="ECO:0000256" key="4">
    <source>
        <dbReference type="SAM" id="MobiDB-lite"/>
    </source>
</evidence>
<keyword evidence="1 3" id="KW-0853">WD repeat</keyword>
<evidence type="ECO:0000256" key="1">
    <source>
        <dbReference type="ARBA" id="ARBA00022574"/>
    </source>
</evidence>
<dbReference type="InterPro" id="IPR015943">
    <property type="entry name" value="WD40/YVTN_repeat-like_dom_sf"/>
</dbReference>
<keyword evidence="2" id="KW-0677">Repeat</keyword>
<sequence length="1322" mass="144792">MVALHQHLSGDRPRFIQASSPSPTGAHVMLEQTPEAGAIVVVVDIAGIVLFHNHIHLATQLDSTSQPSKVTVNMKNRLSKALKKGKRSGKDAADSASEANSVVESSRHGSQTIQSKGQGGSDVMPFVLSPSAALASVAVASVAAASIGTPGILANAQHSANQISEGGPWSTPAGDPKSSQAPSAPMQIPDIATALEAARVEQKPAVRNVERMDQTLSLPATADSAVDAVDNAVDLWQPLMDKIKIFTGIVTVIGEIHPYAKMVTTILSAVTKPLIAQSERDKNMTSLLQTISEVYEYLVAVEDLKVDKKRRKVAETAVKQSVECAYFIRAYYLENKTFVLRAIKGVLSSIDETILGYKTKFEQLRQTLRDLSDIGVETNSLRVADMLDSLNMKFDLSNMSHVKGAGVRGDKACLDGTRVDVIDEISEWVNGTDVPPVFFLHGEAGTGKSAISHSIGQRFEALRRLGASFCCDRNFAAKRDPETVLTTLSHDLASVKPAFCRALMESLQANPRLSDTPDIELQWDSLIVAPAQALANPFPVLIIIDAFDECGSQGSQSRRTLLSILTKRVHELPPNFRILVTSRAEYDVMQAVNPASPGHLCQKRMNELPATKYDILRYINHTMTSQAASHKNLTEDQRRTLAERSQGYFQWAYLACKVLLGKGRGGLSVRKRFERLLSVSPGKEDLQPLDAMYNLILSNAFDSTDKDVMEQYKSVMSQILAAFEPLSQHTLNEIRQKSRHSTEIDEDEIELVVPFLGSLFTGLQDSTTPVQPVHASVRDYLLDRERSQSFFVDLAGGHHTLALGSLRLMAEKLEFDMCKLPNSHCRNSEVLDLSERISENILPDLSYACRFWGMHIHGFSSLEGHLSFPAHELHDFIHAKLLFWLEVIAVINKIGAALNTVHLVLQWLKSDLFISFKNTEDKSQKLIDLLKDTQQFLRVFGRAISDSTPHLYLSALPFVPKGCALQHIFVPDFPRIPEKCCNSECSIQWPSAQAILIGHKDCVCSVIVSPDGKHIVSGSDDNTIRIWDAETGLSIGEPLRGHEGSVNSVAFSPNGERIVSGSYDNIIRIWDAETGLSIGEPLRGHEGLVNSVAFSPNGEHIVSGSNDKTIRIWDAETSLSIGEPLRGHEGWVNSVAFSPNGERIVSGSNDKTIRIWDAETGLFGQLRRVLSNGEHIVSGSNDKTIRIWDAETSLSIGEPLRGHEGWVNSVAFSPNGERIVSGSNDKTIRIWDAETGLSIGEPLRGHEDGVTSVAFSPSGERIVSGSYDKTIRIWDAETGLSIGEPLRGHEGWVNSVAFSPNGERIVSGSNDKTIRIWDAETS</sequence>
<keyword evidence="8" id="KW-1185">Reference proteome</keyword>
<dbReference type="InterPro" id="IPR001680">
    <property type="entry name" value="WD40_rpt"/>
</dbReference>
<dbReference type="OMA" id="NENDICT"/>
<dbReference type="RefSeq" id="XP_007311522.1">
    <property type="nucleotide sequence ID" value="XM_007311460.1"/>
</dbReference>
<reference evidence="8" key="1">
    <citation type="journal article" date="2012" name="Science">
        <title>The Paleozoic origin of enzymatic lignin decomposition reconstructed from 31 fungal genomes.</title>
        <authorList>
            <person name="Floudas D."/>
            <person name="Binder M."/>
            <person name="Riley R."/>
            <person name="Barry K."/>
            <person name="Blanchette R.A."/>
            <person name="Henrissat B."/>
            <person name="Martinez A.T."/>
            <person name="Otillar R."/>
            <person name="Spatafora J.W."/>
            <person name="Yadav J.S."/>
            <person name="Aerts A."/>
            <person name="Benoit I."/>
            <person name="Boyd A."/>
            <person name="Carlson A."/>
            <person name="Copeland A."/>
            <person name="Coutinho P.M."/>
            <person name="de Vries R.P."/>
            <person name="Ferreira P."/>
            <person name="Findley K."/>
            <person name="Foster B."/>
            <person name="Gaskell J."/>
            <person name="Glotzer D."/>
            <person name="Gorecki P."/>
            <person name="Heitman J."/>
            <person name="Hesse C."/>
            <person name="Hori C."/>
            <person name="Igarashi K."/>
            <person name="Jurgens J.A."/>
            <person name="Kallen N."/>
            <person name="Kersten P."/>
            <person name="Kohler A."/>
            <person name="Kuees U."/>
            <person name="Kumar T.K.A."/>
            <person name="Kuo A."/>
            <person name="LaButti K."/>
            <person name="Larrondo L.F."/>
            <person name="Lindquist E."/>
            <person name="Ling A."/>
            <person name="Lombard V."/>
            <person name="Lucas S."/>
            <person name="Lundell T."/>
            <person name="Martin R."/>
            <person name="McLaughlin D.J."/>
            <person name="Morgenstern I."/>
            <person name="Morin E."/>
            <person name="Murat C."/>
            <person name="Nagy L.G."/>
            <person name="Nolan M."/>
            <person name="Ohm R.A."/>
            <person name="Patyshakuliyeva A."/>
            <person name="Rokas A."/>
            <person name="Ruiz-Duenas F.J."/>
            <person name="Sabat G."/>
            <person name="Salamov A."/>
            <person name="Samejima M."/>
            <person name="Schmutz J."/>
            <person name="Slot J.C."/>
            <person name="St John F."/>
            <person name="Stenlid J."/>
            <person name="Sun H."/>
            <person name="Sun S."/>
            <person name="Syed K."/>
            <person name="Tsang A."/>
            <person name="Wiebenga A."/>
            <person name="Young D."/>
            <person name="Pisabarro A."/>
            <person name="Eastwood D.C."/>
            <person name="Martin F."/>
            <person name="Cullen D."/>
            <person name="Grigoriev I.V."/>
            <person name="Hibbett D.S."/>
        </authorList>
    </citation>
    <scope>NUCLEOTIDE SEQUENCE [LARGE SCALE GENOMIC DNA]</scope>
    <source>
        <strain evidence="8">FP-91666</strain>
    </source>
</reference>
<dbReference type="OrthoDB" id="3266532at2759"/>
<name>R7RYI0_STEHR</name>
<dbReference type="InterPro" id="IPR011047">
    <property type="entry name" value="Quinoprotein_ADH-like_sf"/>
</dbReference>
<dbReference type="PANTHER" id="PTHR22847">
    <property type="entry name" value="WD40 REPEAT PROTEIN"/>
    <property type="match status" value="1"/>
</dbReference>
<evidence type="ECO:0000256" key="3">
    <source>
        <dbReference type="PROSITE-ProRule" id="PRU00221"/>
    </source>
</evidence>
<feature type="non-terminal residue" evidence="7">
    <location>
        <position position="1322"/>
    </location>
</feature>
<feature type="compositionally biased region" description="Low complexity" evidence="4">
    <location>
        <begin position="94"/>
        <end position="104"/>
    </location>
</feature>
<dbReference type="KEGG" id="shs:STEHIDRAFT_173139"/>
<dbReference type="PROSITE" id="PS00678">
    <property type="entry name" value="WD_REPEATS_1"/>
    <property type="match status" value="8"/>
</dbReference>
<gene>
    <name evidence="7" type="ORF">STEHIDRAFT_173139</name>
</gene>
<feature type="repeat" description="WD" evidence="3">
    <location>
        <begin position="1200"/>
        <end position="1241"/>
    </location>
</feature>
<feature type="repeat" description="WD" evidence="3">
    <location>
        <begin position="1039"/>
        <end position="1080"/>
    </location>
</feature>
<dbReference type="Proteomes" id="UP000053927">
    <property type="component" value="Unassembled WGS sequence"/>
</dbReference>
<feature type="domain" description="TANC1/2-like winged helix" evidence="6">
    <location>
        <begin position="709"/>
        <end position="809"/>
    </location>
</feature>
<feature type="region of interest" description="Disordered" evidence="4">
    <location>
        <begin position="1"/>
        <end position="27"/>
    </location>
</feature>
<proteinExistence type="predicted"/>
<feature type="repeat" description="WD" evidence="3">
    <location>
        <begin position="1172"/>
        <end position="1198"/>
    </location>
</feature>
<dbReference type="InterPro" id="IPR058056">
    <property type="entry name" value="WH_TANC1/2"/>
</dbReference>